<evidence type="ECO:0008006" key="4">
    <source>
        <dbReference type="Google" id="ProtNLM"/>
    </source>
</evidence>
<evidence type="ECO:0000256" key="1">
    <source>
        <dbReference type="SAM" id="SignalP"/>
    </source>
</evidence>
<protein>
    <recommendedName>
        <fullName evidence="4">DUF218 domain-containing protein</fullName>
    </recommendedName>
</protein>
<dbReference type="PANTHER" id="PTHR28110:SF1">
    <property type="entry name" value="TRANSMEMBRANE PROTEIN"/>
    <property type="match status" value="1"/>
</dbReference>
<dbReference type="AlphaFoldDB" id="A0A6A6UPZ1"/>
<dbReference type="Proteomes" id="UP000799302">
    <property type="component" value="Unassembled WGS sequence"/>
</dbReference>
<evidence type="ECO:0000313" key="2">
    <source>
        <dbReference type="EMBL" id="KAF2673501.1"/>
    </source>
</evidence>
<proteinExistence type="predicted"/>
<dbReference type="EMBL" id="MU004231">
    <property type="protein sequence ID" value="KAF2673501.1"/>
    <property type="molecule type" value="Genomic_DNA"/>
</dbReference>
<accession>A0A6A6UPZ1</accession>
<reference evidence="2" key="1">
    <citation type="journal article" date="2020" name="Stud. Mycol.">
        <title>101 Dothideomycetes genomes: a test case for predicting lifestyles and emergence of pathogens.</title>
        <authorList>
            <person name="Haridas S."/>
            <person name="Albert R."/>
            <person name="Binder M."/>
            <person name="Bloem J."/>
            <person name="Labutti K."/>
            <person name="Salamov A."/>
            <person name="Andreopoulos B."/>
            <person name="Baker S."/>
            <person name="Barry K."/>
            <person name="Bills G."/>
            <person name="Bluhm B."/>
            <person name="Cannon C."/>
            <person name="Castanera R."/>
            <person name="Culley D."/>
            <person name="Daum C."/>
            <person name="Ezra D."/>
            <person name="Gonzalez J."/>
            <person name="Henrissat B."/>
            <person name="Kuo A."/>
            <person name="Liang C."/>
            <person name="Lipzen A."/>
            <person name="Lutzoni F."/>
            <person name="Magnuson J."/>
            <person name="Mondo S."/>
            <person name="Nolan M."/>
            <person name="Ohm R."/>
            <person name="Pangilinan J."/>
            <person name="Park H.-J."/>
            <person name="Ramirez L."/>
            <person name="Alfaro M."/>
            <person name="Sun H."/>
            <person name="Tritt A."/>
            <person name="Yoshinaga Y."/>
            <person name="Zwiers L.-H."/>
            <person name="Turgeon B."/>
            <person name="Goodwin S."/>
            <person name="Spatafora J."/>
            <person name="Crous P."/>
            <person name="Grigoriev I."/>
        </authorList>
    </citation>
    <scope>NUCLEOTIDE SEQUENCE</scope>
    <source>
        <strain evidence="2">CBS 115976</strain>
    </source>
</reference>
<dbReference type="PANTHER" id="PTHR28110">
    <property type="entry name" value="TRANSMEMBRANE PROTEIN"/>
    <property type="match status" value="1"/>
</dbReference>
<evidence type="ECO:0000313" key="3">
    <source>
        <dbReference type="Proteomes" id="UP000799302"/>
    </source>
</evidence>
<name>A0A6A6UPZ1_9PEZI</name>
<dbReference type="OrthoDB" id="4347at2759"/>
<feature type="chain" id="PRO_5025591266" description="DUF218 domain-containing protein" evidence="1">
    <location>
        <begin position="20"/>
        <end position="261"/>
    </location>
</feature>
<dbReference type="GO" id="GO:0005737">
    <property type="term" value="C:cytoplasm"/>
    <property type="evidence" value="ECO:0007669"/>
    <property type="project" value="TreeGrafter"/>
</dbReference>
<organism evidence="2 3">
    <name type="scientific">Microthyrium microscopicum</name>
    <dbReference type="NCBI Taxonomy" id="703497"/>
    <lineage>
        <taxon>Eukaryota</taxon>
        <taxon>Fungi</taxon>
        <taxon>Dikarya</taxon>
        <taxon>Ascomycota</taxon>
        <taxon>Pezizomycotina</taxon>
        <taxon>Dothideomycetes</taxon>
        <taxon>Dothideomycetes incertae sedis</taxon>
        <taxon>Microthyriales</taxon>
        <taxon>Microthyriaceae</taxon>
        <taxon>Microthyrium</taxon>
    </lineage>
</organism>
<dbReference type="InterPro" id="IPR055323">
    <property type="entry name" value="C57A10.07/YOR238W"/>
</dbReference>
<gene>
    <name evidence="2" type="ORF">BT63DRAFT_451549</name>
</gene>
<feature type="signal peptide" evidence="1">
    <location>
        <begin position="1"/>
        <end position="19"/>
    </location>
</feature>
<keyword evidence="1" id="KW-0732">Signal</keyword>
<sequence>MACPELIIVCCHAIWLGEAGSSASEENWLIKPFQREETPTFVQHLQTGLQLFASKLSAVLVVSGAPTHKETPRSEAGSYLLLAQAHNYWNILGEHPSPVVLSRILVEERALDSFYNVVFSLTLFYTNVRAWPERITVVANEFKRARFTQLHGPALRWPRDRFMYVGIDPNFMRPDDIMFDEERAESVRAGERRNGFEAWLNDPRGVLEFLEGKRRERNCWGVDQGLFAGDGDGVVRKESGICWEMVDGREVLGDGRQPWEI</sequence>
<keyword evidence="3" id="KW-1185">Reference proteome</keyword>